<keyword evidence="3" id="KW-1185">Reference proteome</keyword>
<dbReference type="Proteomes" id="UP001056374">
    <property type="component" value="Chromosome"/>
</dbReference>
<name>A0ABY4Z0T3_9ACTN</name>
<feature type="coiled-coil region" evidence="1">
    <location>
        <begin position="97"/>
        <end position="131"/>
    </location>
</feature>
<protein>
    <recommendedName>
        <fullName evidence="4">HTH cro/C1-type domain-containing protein</fullName>
    </recommendedName>
</protein>
<keyword evidence="1" id="KW-0175">Coiled coil</keyword>
<dbReference type="SUPFAM" id="SSF47413">
    <property type="entry name" value="lambda repressor-like DNA-binding domains"/>
    <property type="match status" value="1"/>
</dbReference>
<reference evidence="2" key="1">
    <citation type="submission" date="2022-06" db="EMBL/GenBank/DDBJ databases">
        <title>Complete genome sequence of soil microorganisms Streptomyces sp. Qhu-M197 isolated from Alpine meadows habitats on the Tibetan Plateau.</title>
        <authorList>
            <person name="Zhang B."/>
            <person name="Xiang X."/>
            <person name="Fan J."/>
        </authorList>
    </citation>
    <scope>NUCLEOTIDE SEQUENCE</scope>
    <source>
        <strain evidence="2">Qhu-M197</strain>
    </source>
</reference>
<gene>
    <name evidence="2" type="ORF">NFX46_02075</name>
</gene>
<dbReference type="EMBL" id="CP099468">
    <property type="protein sequence ID" value="USQ82663.1"/>
    <property type="molecule type" value="Genomic_DNA"/>
</dbReference>
<evidence type="ECO:0000313" key="2">
    <source>
        <dbReference type="EMBL" id="USQ82663.1"/>
    </source>
</evidence>
<evidence type="ECO:0008006" key="4">
    <source>
        <dbReference type="Google" id="ProtNLM"/>
    </source>
</evidence>
<dbReference type="InterPro" id="IPR010982">
    <property type="entry name" value="Lambda_DNA-bd_dom_sf"/>
</dbReference>
<dbReference type="Gene3D" id="1.10.260.40">
    <property type="entry name" value="lambda repressor-like DNA-binding domains"/>
    <property type="match status" value="1"/>
</dbReference>
<dbReference type="RefSeq" id="WP_252545322.1">
    <property type="nucleotide sequence ID" value="NZ_CP099468.1"/>
</dbReference>
<organism evidence="2 3">
    <name type="scientific">Streptomyces phaeoluteigriseus</name>
    <dbReference type="NCBI Taxonomy" id="114686"/>
    <lineage>
        <taxon>Bacteria</taxon>
        <taxon>Bacillati</taxon>
        <taxon>Actinomycetota</taxon>
        <taxon>Actinomycetes</taxon>
        <taxon>Kitasatosporales</taxon>
        <taxon>Streptomycetaceae</taxon>
        <taxon>Streptomyces</taxon>
        <taxon>Streptomyces aurantiacus group</taxon>
    </lineage>
</organism>
<accession>A0ABY4Z0T3</accession>
<evidence type="ECO:0000313" key="3">
    <source>
        <dbReference type="Proteomes" id="UP001056374"/>
    </source>
</evidence>
<sequence>MKDEQQSTQVNAEADASDADASADALRIALGRRLRMARTSLGLSQQAVADAMRERGFNWRQTTVAKTEAADRPTLFTEVVALSSVLKRELNYFLSGRTALDEIREEAEGEVKRLETSLAAAKSQAMHLESQLKGALIVEASALTISNFSRHLDTSELLHSFDLFARSREFSVPRLKRVLEAAGVPVAVIDEMDEASLRIAAREIKGSKEVDRGSGSALSGQDLSRFAESYLNGKVTPSFFLDILRGQRGYRESASRAIIDEVIARVEPREVH</sequence>
<evidence type="ECO:0000256" key="1">
    <source>
        <dbReference type="SAM" id="Coils"/>
    </source>
</evidence>
<proteinExistence type="predicted"/>